<evidence type="ECO:0000256" key="6">
    <source>
        <dbReference type="ARBA" id="ARBA00023012"/>
    </source>
</evidence>
<dbReference type="GO" id="GO:0000155">
    <property type="term" value="F:phosphorelay sensor kinase activity"/>
    <property type="evidence" value="ECO:0007669"/>
    <property type="project" value="InterPro"/>
</dbReference>
<dbReference type="EMBL" id="CAEZYQ010000006">
    <property type="protein sequence ID" value="CAB4736846.1"/>
    <property type="molecule type" value="Genomic_DNA"/>
</dbReference>
<name>A0A6J6SP79_9ZZZZ</name>
<feature type="domain" description="Histidine kinase" evidence="7">
    <location>
        <begin position="384"/>
        <end position="595"/>
    </location>
</feature>
<dbReference type="Pfam" id="PF00512">
    <property type="entry name" value="HisKA"/>
    <property type="match status" value="1"/>
</dbReference>
<proteinExistence type="predicted"/>
<evidence type="ECO:0000256" key="5">
    <source>
        <dbReference type="ARBA" id="ARBA00022777"/>
    </source>
</evidence>
<dbReference type="SMART" id="SM00387">
    <property type="entry name" value="HATPase_c"/>
    <property type="match status" value="1"/>
</dbReference>
<dbReference type="InterPro" id="IPR003018">
    <property type="entry name" value="GAF"/>
</dbReference>
<dbReference type="InterPro" id="IPR050736">
    <property type="entry name" value="Sensor_HK_Regulatory"/>
</dbReference>
<keyword evidence="4" id="KW-0808">Transferase</keyword>
<evidence type="ECO:0000256" key="3">
    <source>
        <dbReference type="ARBA" id="ARBA00022553"/>
    </source>
</evidence>
<dbReference type="SUPFAM" id="SSF55874">
    <property type="entry name" value="ATPase domain of HSP90 chaperone/DNA topoisomerase II/histidine kinase"/>
    <property type="match status" value="1"/>
</dbReference>
<reference evidence="8" key="1">
    <citation type="submission" date="2020-05" db="EMBL/GenBank/DDBJ databases">
        <authorList>
            <person name="Chiriac C."/>
            <person name="Salcher M."/>
            <person name="Ghai R."/>
            <person name="Kavagutti S V."/>
        </authorList>
    </citation>
    <scope>NUCLEOTIDE SEQUENCE</scope>
</reference>
<dbReference type="CDD" id="cd00075">
    <property type="entry name" value="HATPase"/>
    <property type="match status" value="1"/>
</dbReference>
<evidence type="ECO:0000256" key="4">
    <source>
        <dbReference type="ARBA" id="ARBA00022679"/>
    </source>
</evidence>
<dbReference type="InterPro" id="IPR005467">
    <property type="entry name" value="His_kinase_dom"/>
</dbReference>
<evidence type="ECO:0000313" key="8">
    <source>
        <dbReference type="EMBL" id="CAB4736846.1"/>
    </source>
</evidence>
<dbReference type="AlphaFoldDB" id="A0A6J6SP79"/>
<dbReference type="InterPro" id="IPR029016">
    <property type="entry name" value="GAF-like_dom_sf"/>
</dbReference>
<evidence type="ECO:0000256" key="1">
    <source>
        <dbReference type="ARBA" id="ARBA00000085"/>
    </source>
</evidence>
<accession>A0A6J6SP79</accession>
<keyword evidence="3" id="KW-0597">Phosphoprotein</keyword>
<dbReference type="EC" id="2.7.13.3" evidence="2"/>
<dbReference type="PRINTS" id="PR00344">
    <property type="entry name" value="BCTRLSENSOR"/>
</dbReference>
<sequence length="596" mass="64670">MTVPMTTPTAASPDGIRRLYELMRRVNSQHELSEVLHEAVHGVVEGLGYGVAAISVLEGDTLVMTAVAGPEDVREAILGYRTPMAEVFDEYAHADEWGILRYVPHHRLDPETTTYAWRPDYEPVDDPDAWHPMDTLYAPLLSASGRVLGNMSVDLPPEGRVPSVPQRELLEMFVVQAGLAIAHAQQREELADRVRLGGVVQAVSALGGERDLQEVLAAAAATLHDGLGVTQVTLRCFDESGDRSELAVGHPGDARGGDWVVDLLADLADLVDREGERPVRLRRDHDDWQLLGRTAERLRAMFDGRGWEEGLVSPLVMGRAVLGYLGLSRSAGDPAFSEAEVAAVQTVGRELGRLLQDARVRERERRLLAELQQLDRYKGELIATISHELKTPLTTIIGHAEMLQDDGTGGASTDAIMRSARRLERLITELLSYSRVQERPEIVRGPVDLVELARASIDLLSMQARAGGLEVSLRAEGPVVVEGDREELGRVVDNICGNAVKYTRPGGRVEVVVDSHGAMATVAVTDTGIGISATDQAHLFDAFHRSSNLDALSIPGTGLGLAIARRIARLHGGDVRVESELGRGSTFTLVVPVEAP</sequence>
<dbReference type="Gene3D" id="3.30.565.10">
    <property type="entry name" value="Histidine kinase-like ATPase, C-terminal domain"/>
    <property type="match status" value="1"/>
</dbReference>
<dbReference type="Gene3D" id="1.10.287.130">
    <property type="match status" value="1"/>
</dbReference>
<dbReference type="PROSITE" id="PS50109">
    <property type="entry name" value="HIS_KIN"/>
    <property type="match status" value="1"/>
</dbReference>
<dbReference type="SMART" id="SM00388">
    <property type="entry name" value="HisKA"/>
    <property type="match status" value="1"/>
</dbReference>
<keyword evidence="5" id="KW-0418">Kinase</keyword>
<dbReference type="SUPFAM" id="SSF55781">
    <property type="entry name" value="GAF domain-like"/>
    <property type="match status" value="2"/>
</dbReference>
<dbReference type="InterPro" id="IPR003594">
    <property type="entry name" value="HATPase_dom"/>
</dbReference>
<evidence type="ECO:0000259" key="7">
    <source>
        <dbReference type="PROSITE" id="PS50109"/>
    </source>
</evidence>
<dbReference type="FunFam" id="3.30.565.10:FF:000006">
    <property type="entry name" value="Sensor histidine kinase WalK"/>
    <property type="match status" value="1"/>
</dbReference>
<dbReference type="InterPro" id="IPR004358">
    <property type="entry name" value="Sig_transdc_His_kin-like_C"/>
</dbReference>
<evidence type="ECO:0000256" key="2">
    <source>
        <dbReference type="ARBA" id="ARBA00012438"/>
    </source>
</evidence>
<keyword evidence="6" id="KW-0902">Two-component regulatory system</keyword>
<dbReference type="InterPro" id="IPR036890">
    <property type="entry name" value="HATPase_C_sf"/>
</dbReference>
<dbReference type="PANTHER" id="PTHR43711:SF31">
    <property type="entry name" value="HISTIDINE KINASE"/>
    <property type="match status" value="1"/>
</dbReference>
<dbReference type="InterPro" id="IPR003661">
    <property type="entry name" value="HisK_dim/P_dom"/>
</dbReference>
<dbReference type="SUPFAM" id="SSF47384">
    <property type="entry name" value="Homodimeric domain of signal transducing histidine kinase"/>
    <property type="match status" value="1"/>
</dbReference>
<comment type="catalytic activity">
    <reaction evidence="1">
        <text>ATP + protein L-histidine = ADP + protein N-phospho-L-histidine.</text>
        <dbReference type="EC" id="2.7.13.3"/>
    </reaction>
</comment>
<dbReference type="Pfam" id="PF02518">
    <property type="entry name" value="HATPase_c"/>
    <property type="match status" value="1"/>
</dbReference>
<gene>
    <name evidence="8" type="ORF">UFOPK2761_00972</name>
</gene>
<dbReference type="CDD" id="cd00082">
    <property type="entry name" value="HisKA"/>
    <property type="match status" value="1"/>
</dbReference>
<dbReference type="PANTHER" id="PTHR43711">
    <property type="entry name" value="TWO-COMPONENT HISTIDINE KINASE"/>
    <property type="match status" value="1"/>
</dbReference>
<protein>
    <recommendedName>
        <fullName evidence="2">histidine kinase</fullName>
        <ecNumber evidence="2">2.7.13.3</ecNumber>
    </recommendedName>
</protein>
<dbReference type="InterPro" id="IPR036097">
    <property type="entry name" value="HisK_dim/P_sf"/>
</dbReference>
<dbReference type="Gene3D" id="3.30.450.40">
    <property type="match status" value="2"/>
</dbReference>
<dbReference type="SMART" id="SM00065">
    <property type="entry name" value="GAF"/>
    <property type="match status" value="2"/>
</dbReference>
<organism evidence="8">
    <name type="scientific">freshwater metagenome</name>
    <dbReference type="NCBI Taxonomy" id="449393"/>
    <lineage>
        <taxon>unclassified sequences</taxon>
        <taxon>metagenomes</taxon>
        <taxon>ecological metagenomes</taxon>
    </lineage>
</organism>